<organism evidence="1 2">
    <name type="scientific">Panagrolaimus sp. ES5</name>
    <dbReference type="NCBI Taxonomy" id="591445"/>
    <lineage>
        <taxon>Eukaryota</taxon>
        <taxon>Metazoa</taxon>
        <taxon>Ecdysozoa</taxon>
        <taxon>Nematoda</taxon>
        <taxon>Chromadorea</taxon>
        <taxon>Rhabditida</taxon>
        <taxon>Tylenchina</taxon>
        <taxon>Panagrolaimomorpha</taxon>
        <taxon>Panagrolaimoidea</taxon>
        <taxon>Panagrolaimidae</taxon>
        <taxon>Panagrolaimus</taxon>
    </lineage>
</organism>
<accession>A0AC34GVE5</accession>
<protein>
    <submittedName>
        <fullName evidence="2">Uncharacterized protein</fullName>
    </submittedName>
</protein>
<name>A0AC34GVE5_9BILA</name>
<reference evidence="2" key="1">
    <citation type="submission" date="2022-11" db="UniProtKB">
        <authorList>
            <consortium name="WormBaseParasite"/>
        </authorList>
    </citation>
    <scope>IDENTIFICATION</scope>
</reference>
<evidence type="ECO:0000313" key="2">
    <source>
        <dbReference type="WBParaSite" id="ES5_v2.g8689.t1"/>
    </source>
</evidence>
<sequence length="674" mass="75834">MSENGKANNNDDGGVTRAIAKFTFSGKNNDELSFEKNDIILVTQQLDGGWWEGNLDNKIGWFPSDFVGIISNNSEESTAHLAHAEISTKDFENAQAVNRKTVIMEHTGVEKEHLRHLTRIHEEFLKPIREASIFNDEEGSILGSNLEQIIRLKAQLLENVVNQAKLELNQQRIGGAFLDAAPRLKELLTEYCLNHPSVVSLLNSKRAIFDDFLKKRNLELKELISGLSVVFRHIEKYAVVLQEIERNYPDTHADRGNLQRAGYVYRSIWQDCAYLRKQKEVQLEFLSQNYLEKWFGPQYSSILGEMIYIGGVTVGNARDSVGGQVVDRKIALFTKMLLFLESSLPSNEYALCEKFATNDLTVNKDENAMSIEFRRGPAVLIIVNSLTNEDFQQLIDALTSCTNVTFSDTSLLLHTVAPASPQKLMASDVQKMTDVSPLKKVEIHQLPQSQQPQLTKKPLNGGGIAGMRLDHDLQMFVPDGIDENDGPLPTQIQTPPSNGGSGRRGKIYSGYCLRPYPAPRGGPNEDLSKIKLRRGMTGEEQDDAMLLRIVDGFCSASSQLPPLLRTGGSVNNPLRRTVSHNDESRPHLIVAEEEKIFVEEKEGDAIVFKERTLVDTVYSLKDQVNILQKELETMKNNFEKEQKARRRLEDSLRRSSQQYSVSSTPKPTETEQSQ</sequence>
<dbReference type="WBParaSite" id="ES5_v2.g8689.t1">
    <property type="protein sequence ID" value="ES5_v2.g8689.t1"/>
    <property type="gene ID" value="ES5_v2.g8689"/>
</dbReference>
<proteinExistence type="predicted"/>
<dbReference type="Proteomes" id="UP000887579">
    <property type="component" value="Unplaced"/>
</dbReference>
<evidence type="ECO:0000313" key="1">
    <source>
        <dbReference type="Proteomes" id="UP000887579"/>
    </source>
</evidence>